<reference evidence="1" key="1">
    <citation type="submission" date="2022-04" db="EMBL/GenBank/DDBJ databases">
        <title>Genome of the entomopathogenic fungus Entomophthora muscae.</title>
        <authorList>
            <person name="Elya C."/>
            <person name="Lovett B.R."/>
            <person name="Lee E."/>
            <person name="Macias A.M."/>
            <person name="Hajek A.E."/>
            <person name="De Bivort B.L."/>
            <person name="Kasson M.T."/>
            <person name="De Fine Licht H.H."/>
            <person name="Stajich J.E."/>
        </authorList>
    </citation>
    <scope>NUCLEOTIDE SEQUENCE</scope>
    <source>
        <strain evidence="1">Berkeley</strain>
    </source>
</reference>
<keyword evidence="2" id="KW-1185">Reference proteome</keyword>
<protein>
    <submittedName>
        <fullName evidence="1">Protoplasts-secreted</fullName>
    </submittedName>
</protein>
<name>A0ACC2UAM7_9FUNG</name>
<dbReference type="Proteomes" id="UP001165960">
    <property type="component" value="Unassembled WGS sequence"/>
</dbReference>
<evidence type="ECO:0000313" key="1">
    <source>
        <dbReference type="EMBL" id="KAJ9083944.1"/>
    </source>
</evidence>
<evidence type="ECO:0000313" key="2">
    <source>
        <dbReference type="Proteomes" id="UP001165960"/>
    </source>
</evidence>
<proteinExistence type="predicted"/>
<accession>A0ACC2UAM7</accession>
<gene>
    <name evidence="1" type="primary">PST1_12</name>
    <name evidence="1" type="ORF">DSO57_1029289</name>
</gene>
<dbReference type="EMBL" id="QTSX02000902">
    <property type="protein sequence ID" value="KAJ9083944.1"/>
    <property type="molecule type" value="Genomic_DNA"/>
</dbReference>
<organism evidence="1 2">
    <name type="scientific">Entomophthora muscae</name>
    <dbReference type="NCBI Taxonomy" id="34485"/>
    <lineage>
        <taxon>Eukaryota</taxon>
        <taxon>Fungi</taxon>
        <taxon>Fungi incertae sedis</taxon>
        <taxon>Zoopagomycota</taxon>
        <taxon>Entomophthoromycotina</taxon>
        <taxon>Entomophthoromycetes</taxon>
        <taxon>Entomophthorales</taxon>
        <taxon>Entomophthoraceae</taxon>
        <taxon>Entomophthora</taxon>
    </lineage>
</organism>
<sequence>MKSFAVYLLSASVLGQCDKNFDINSAEGLQDLAKCSTVEANVNIDIDISEIKLPALKKVKGDFFITGQETSTIELISLEEVNGHFKVYDSLALDTLDVSKLAEAKEFSILNSGSNLALDFKAGLKANRFTVSHSRVKSLNGLKLKEVELLNISGNTDLELVSIPDLQTVNGPLTFEANPSAALELLNLTIVKGQLTLTGSMGAKLPKLKTLGGALSLDNTQFETISFEELTSIGQFLSIAQNDVLKNVSFPALGEIKSSLNIQNNGKLVEIHFPMLKATDGFTILEGSAKVIELNKEFVSPGAANVTAAIDCDEFKKNRGDAFANVACKYSEDTPNTDNYTTGNGKPTSSKTSTTTSSDARTLAGFSLLPLLLALL</sequence>
<comment type="caution">
    <text evidence="1">The sequence shown here is derived from an EMBL/GenBank/DDBJ whole genome shotgun (WGS) entry which is preliminary data.</text>
</comment>